<evidence type="ECO:0000256" key="1">
    <source>
        <dbReference type="ARBA" id="ARBA00022801"/>
    </source>
</evidence>
<dbReference type="GO" id="GO:0043456">
    <property type="term" value="P:regulation of pentose-phosphate shunt"/>
    <property type="evidence" value="ECO:0007669"/>
    <property type="project" value="TreeGrafter"/>
</dbReference>
<dbReference type="OrthoDB" id="9783269at2"/>
<reference evidence="4" key="1">
    <citation type="submission" date="2014-12" db="EMBL/GenBank/DDBJ databases">
        <title>Genome sequence of Clostridium beijerinckii strain 59B.</title>
        <authorList>
            <person name="Little G.T."/>
            <person name="Minton N.P."/>
        </authorList>
    </citation>
    <scope>NUCLEOTIDE SEQUENCE [LARGE SCALE GENOMIC DNA]</scope>
    <source>
        <strain evidence="4">59B</strain>
    </source>
</reference>
<name>A0A0B5QIG5_CLOBE</name>
<evidence type="ECO:0000256" key="2">
    <source>
        <dbReference type="PIRSR" id="PIRSR613078-2"/>
    </source>
</evidence>
<feature type="binding site" evidence="2">
    <location>
        <position position="60"/>
    </location>
    <ligand>
        <name>substrate</name>
    </ligand>
</feature>
<dbReference type="InterPro" id="IPR029033">
    <property type="entry name" value="His_PPase_superfam"/>
</dbReference>
<protein>
    <submittedName>
        <fullName evidence="3">Alpha-ribazole phosphatase</fullName>
    </submittedName>
</protein>
<dbReference type="InterPro" id="IPR051695">
    <property type="entry name" value="Phosphoglycerate_Mutase"/>
</dbReference>
<dbReference type="GO" id="GO:0045820">
    <property type="term" value="P:negative regulation of glycolytic process"/>
    <property type="evidence" value="ECO:0007669"/>
    <property type="project" value="TreeGrafter"/>
</dbReference>
<dbReference type="Gene3D" id="3.40.50.1240">
    <property type="entry name" value="Phosphoglycerate mutase-like"/>
    <property type="match status" value="1"/>
</dbReference>
<dbReference type="PANTHER" id="PTHR46517:SF1">
    <property type="entry name" value="FRUCTOSE-2,6-BISPHOSPHATASE TIGAR"/>
    <property type="match status" value="1"/>
</dbReference>
<dbReference type="GO" id="GO:0005829">
    <property type="term" value="C:cytosol"/>
    <property type="evidence" value="ECO:0007669"/>
    <property type="project" value="TreeGrafter"/>
</dbReference>
<accession>A0A0B5QIG5</accession>
<dbReference type="KEGG" id="cbei:LF65_01399"/>
<keyword evidence="1" id="KW-0378">Hydrolase</keyword>
<dbReference type="PANTHER" id="PTHR46517">
    <property type="entry name" value="FRUCTOSE-2,6-BISPHOSPHATASE TIGAR"/>
    <property type="match status" value="1"/>
</dbReference>
<dbReference type="SUPFAM" id="SSF53254">
    <property type="entry name" value="Phosphoglycerate mutase-like"/>
    <property type="match status" value="1"/>
</dbReference>
<evidence type="ECO:0000313" key="3">
    <source>
        <dbReference type="EMBL" id="AJG98011.1"/>
    </source>
</evidence>
<dbReference type="SMART" id="SM00855">
    <property type="entry name" value="PGAM"/>
    <property type="match status" value="1"/>
</dbReference>
<dbReference type="CDD" id="cd07067">
    <property type="entry name" value="HP_PGM_like"/>
    <property type="match status" value="1"/>
</dbReference>
<dbReference type="AlphaFoldDB" id="A0A0B5QIG5"/>
<dbReference type="InterPro" id="IPR013078">
    <property type="entry name" value="His_Pase_superF_clade-1"/>
</dbReference>
<evidence type="ECO:0000313" key="4">
    <source>
        <dbReference type="Proteomes" id="UP000031866"/>
    </source>
</evidence>
<sequence length="202" mass="24052">MKEIKLYLVRHGKTYCNERQLYCGKSDVELSESGKEQLREISRRVKYTKCDFYFTSGAKRANQTLEIICPQNKYKILNKFFEYDFGDFELRSYEELKLLKEYITWIEDKEENVKCPSGESRAEFRKRVNDGFVELINYLIKENIDTAFGVIHGGSIGILLEMFYDNKKKFYEWQPSNGEGYELTIKIREDEQFEIENVSQIQ</sequence>
<proteinExistence type="predicted"/>
<dbReference type="RefSeq" id="WP_041895091.1">
    <property type="nucleotide sequence ID" value="NZ_CP010086.2"/>
</dbReference>
<gene>
    <name evidence="3" type="ORF">LF65_01399</name>
</gene>
<dbReference type="STRING" id="1520.LF65_01399"/>
<dbReference type="Pfam" id="PF00300">
    <property type="entry name" value="His_Phos_1"/>
    <property type="match status" value="1"/>
</dbReference>
<organism evidence="3 4">
    <name type="scientific">Clostridium beijerinckii</name>
    <name type="common">Clostridium MP</name>
    <dbReference type="NCBI Taxonomy" id="1520"/>
    <lineage>
        <taxon>Bacteria</taxon>
        <taxon>Bacillati</taxon>
        <taxon>Bacillota</taxon>
        <taxon>Clostridia</taxon>
        <taxon>Eubacteriales</taxon>
        <taxon>Clostridiaceae</taxon>
        <taxon>Clostridium</taxon>
    </lineage>
</organism>
<feature type="binding site" evidence="2">
    <location>
        <begin position="10"/>
        <end position="17"/>
    </location>
    <ligand>
        <name>substrate</name>
    </ligand>
</feature>
<dbReference type="Proteomes" id="UP000031866">
    <property type="component" value="Chromosome"/>
</dbReference>
<dbReference type="GO" id="GO:0004331">
    <property type="term" value="F:fructose-2,6-bisphosphate 2-phosphatase activity"/>
    <property type="evidence" value="ECO:0007669"/>
    <property type="project" value="TreeGrafter"/>
</dbReference>
<dbReference type="EMBL" id="CP010086">
    <property type="protein sequence ID" value="AJG98011.1"/>
    <property type="molecule type" value="Genomic_DNA"/>
</dbReference>